<evidence type="ECO:0000256" key="6">
    <source>
        <dbReference type="ARBA" id="ARBA00049185"/>
    </source>
</evidence>
<evidence type="ECO:0000256" key="1">
    <source>
        <dbReference type="ARBA" id="ARBA00001933"/>
    </source>
</evidence>
<dbReference type="InterPro" id="IPR004839">
    <property type="entry name" value="Aminotransferase_I/II_large"/>
</dbReference>
<dbReference type="CDD" id="cd00609">
    <property type="entry name" value="AAT_like"/>
    <property type="match status" value="1"/>
</dbReference>
<dbReference type="Gene3D" id="3.40.640.10">
    <property type="entry name" value="Type I PLP-dependent aspartate aminotransferase-like (Major domain)"/>
    <property type="match status" value="1"/>
</dbReference>
<dbReference type="GO" id="GO:0004069">
    <property type="term" value="F:L-aspartate:2-oxoglutarate aminotransferase activity"/>
    <property type="evidence" value="ECO:0007669"/>
    <property type="project" value="UniProtKB-EC"/>
</dbReference>
<dbReference type="GO" id="GO:0006520">
    <property type="term" value="P:amino acid metabolic process"/>
    <property type="evidence" value="ECO:0007669"/>
    <property type="project" value="InterPro"/>
</dbReference>
<dbReference type="InterPro" id="IPR015424">
    <property type="entry name" value="PyrdxlP-dep_Trfase"/>
</dbReference>
<dbReference type="SUPFAM" id="SSF53383">
    <property type="entry name" value="PLP-dependent transferases"/>
    <property type="match status" value="1"/>
</dbReference>
<evidence type="ECO:0000259" key="8">
    <source>
        <dbReference type="Pfam" id="PF00155"/>
    </source>
</evidence>
<dbReference type="PANTHER" id="PTHR46383">
    <property type="entry name" value="ASPARTATE AMINOTRANSFERASE"/>
    <property type="match status" value="1"/>
</dbReference>
<keyword evidence="5" id="KW-0663">Pyridoxal phosphate</keyword>
<evidence type="ECO:0000256" key="7">
    <source>
        <dbReference type="RuleBase" id="RU000481"/>
    </source>
</evidence>
<evidence type="ECO:0000256" key="4">
    <source>
        <dbReference type="ARBA" id="ARBA00022679"/>
    </source>
</evidence>
<keyword evidence="4 7" id="KW-0808">Transferase</keyword>
<dbReference type="PANTHER" id="PTHR46383:SF2">
    <property type="entry name" value="AMINOTRANSFERASE"/>
    <property type="match status" value="1"/>
</dbReference>
<comment type="cofactor">
    <cofactor evidence="1 7">
        <name>pyridoxal 5'-phosphate</name>
        <dbReference type="ChEBI" id="CHEBI:597326"/>
    </cofactor>
</comment>
<dbReference type="PROSITE" id="PS00105">
    <property type="entry name" value="AA_TRANSFER_CLASS_1"/>
    <property type="match status" value="1"/>
</dbReference>
<dbReference type="AlphaFoldDB" id="A0A1Y6CKE5"/>
<name>A0A1Y6CKE5_9PROT</name>
<proteinExistence type="inferred from homology"/>
<dbReference type="Proteomes" id="UP000192917">
    <property type="component" value="Unassembled WGS sequence"/>
</dbReference>
<dbReference type="Pfam" id="PF00155">
    <property type="entry name" value="Aminotran_1_2"/>
    <property type="match status" value="1"/>
</dbReference>
<dbReference type="InterPro" id="IPR015421">
    <property type="entry name" value="PyrdxlP-dep_Trfase_major"/>
</dbReference>
<dbReference type="NCBIfam" id="NF004770">
    <property type="entry name" value="PRK06108.1"/>
    <property type="match status" value="1"/>
</dbReference>
<dbReference type="EC" id="2.6.1.-" evidence="7"/>
<accession>A0A1Y6CKE5</accession>
<dbReference type="Gene3D" id="3.90.1150.10">
    <property type="entry name" value="Aspartate Aminotransferase, domain 1"/>
    <property type="match status" value="1"/>
</dbReference>
<dbReference type="GO" id="GO:0030170">
    <property type="term" value="F:pyridoxal phosphate binding"/>
    <property type="evidence" value="ECO:0007669"/>
    <property type="project" value="InterPro"/>
</dbReference>
<gene>
    <name evidence="9" type="ORF">SAMN05428998_13152</name>
</gene>
<dbReference type="STRING" id="560819.SAMN05428998_13152"/>
<dbReference type="EMBL" id="FWZX01000031">
    <property type="protein sequence ID" value="SMF72657.1"/>
    <property type="molecule type" value="Genomic_DNA"/>
</dbReference>
<evidence type="ECO:0000256" key="3">
    <source>
        <dbReference type="ARBA" id="ARBA00022576"/>
    </source>
</evidence>
<keyword evidence="10" id="KW-1185">Reference proteome</keyword>
<comment type="similarity">
    <text evidence="2 7">Belongs to the class-I pyridoxal-phosphate-dependent aminotransferase family.</text>
</comment>
<evidence type="ECO:0000256" key="5">
    <source>
        <dbReference type="ARBA" id="ARBA00022898"/>
    </source>
</evidence>
<comment type="catalytic activity">
    <reaction evidence="6">
        <text>L-aspartate + 2-oxoglutarate = oxaloacetate + L-glutamate</text>
        <dbReference type="Rhea" id="RHEA:21824"/>
        <dbReference type="ChEBI" id="CHEBI:16452"/>
        <dbReference type="ChEBI" id="CHEBI:16810"/>
        <dbReference type="ChEBI" id="CHEBI:29985"/>
        <dbReference type="ChEBI" id="CHEBI:29991"/>
        <dbReference type="EC" id="2.6.1.1"/>
    </reaction>
</comment>
<feature type="domain" description="Aminotransferase class I/classII large" evidence="8">
    <location>
        <begin position="31"/>
        <end position="382"/>
    </location>
</feature>
<organism evidence="9 10">
    <name type="scientific">Tistlia consotensis USBA 355</name>
    <dbReference type="NCBI Taxonomy" id="560819"/>
    <lineage>
        <taxon>Bacteria</taxon>
        <taxon>Pseudomonadati</taxon>
        <taxon>Pseudomonadota</taxon>
        <taxon>Alphaproteobacteria</taxon>
        <taxon>Rhodospirillales</taxon>
        <taxon>Rhodovibrionaceae</taxon>
        <taxon>Tistlia</taxon>
    </lineage>
</organism>
<sequence>MAYPAPIRPAVDELETSGIQQVFDRGIGRPDVIGLWVGEGDLPTPGFICEATEKALRDGQTFYTYKRGLPELRQAIADYTAGLYGIAADPERVTVTSSGMTGIVHVLQAILTPGEKVAVVSPVWPNIMAAVEMAGATVVQVPLDARPDGGFRLDLERLAAALDPSTRAVFVASPSNPTGWMMEAEEQAALLELCRGRGIWVIADEVYHRFTYDRPHAPSFAQHAGPEDALICVHSFSKAWAMTGWRMGWLLHPPSLGETFGKLIEYTTSGAPAFLQAGCLAAITQGEDFVAGLVERCRTGGEIVFQGLSALPGVTLARPQAAFYSFFRLEGLDDSLDFCFRLLDEAKVGLAPGSAFGRGGEGYLRLCFASSPERLSTAMDRLRRFLVESRQVVDSKA</sequence>
<evidence type="ECO:0000313" key="10">
    <source>
        <dbReference type="Proteomes" id="UP000192917"/>
    </source>
</evidence>
<dbReference type="InterPro" id="IPR050596">
    <property type="entry name" value="AspAT/PAT-like"/>
</dbReference>
<evidence type="ECO:0000256" key="2">
    <source>
        <dbReference type="ARBA" id="ARBA00007441"/>
    </source>
</evidence>
<dbReference type="InterPro" id="IPR015422">
    <property type="entry name" value="PyrdxlP-dep_Trfase_small"/>
</dbReference>
<keyword evidence="3 7" id="KW-0032">Aminotransferase</keyword>
<protein>
    <recommendedName>
        <fullName evidence="7">Aminotransferase</fullName>
        <ecNumber evidence="7">2.6.1.-</ecNumber>
    </recommendedName>
</protein>
<evidence type="ECO:0000313" key="9">
    <source>
        <dbReference type="EMBL" id="SMF72657.1"/>
    </source>
</evidence>
<reference evidence="9 10" key="1">
    <citation type="submission" date="2017-04" db="EMBL/GenBank/DDBJ databases">
        <authorList>
            <person name="Afonso C.L."/>
            <person name="Miller P.J."/>
            <person name="Scott M.A."/>
            <person name="Spackman E."/>
            <person name="Goraichik I."/>
            <person name="Dimitrov K.M."/>
            <person name="Suarez D.L."/>
            <person name="Swayne D.E."/>
        </authorList>
    </citation>
    <scope>NUCLEOTIDE SEQUENCE [LARGE SCALE GENOMIC DNA]</scope>
    <source>
        <strain evidence="9 10">USBA 355</strain>
    </source>
</reference>
<dbReference type="RefSeq" id="WP_085125701.1">
    <property type="nucleotide sequence ID" value="NZ_FWZX01000031.1"/>
</dbReference>
<dbReference type="InterPro" id="IPR004838">
    <property type="entry name" value="NHTrfase_class1_PyrdxlP-BS"/>
</dbReference>